<sequence>MDALVSLVANVPDWIKRLDELSGQIDQRQLELARLVEPTPSSPSSRSTPARTKSVRNKGSTESLKPRDEGAAWQQEELEAEEDKNSKKKLAESKADNNNTAKAQPAGGATPPSPTAAALQNQTSQAVTAAQARARATLRKRSKRNNDSVMSVEGAAPKYRTRSLIIVYYDSYVQSFFEELVRFVSAQRNLMRKAKMAAKVAQIKRMAELEMGGSMDNEDDGDDGKEAIAVDSGVSPGHSLEVDPTAPITPSTSAAAKPGGGGGGGDGDAIIAASPGPTDGAVPALDNSRTSDMRSPGMLSLGRPMYMRASGRTAYMRGGGGGQGSAYLAGRQQQQQQQADVYDELDKGLEYVQAMCEHAAHQFLRDGDCNEEIENVKRRLTETKEQAHREMQRAKKNDPGDAPGTADAPIKSRSFRQQTMRKEVPSVTVSGSKGGGISAADALAVAREAHMALEVDEGVEDMDDDDNNDDPPKLLYRSTRPR</sequence>
<dbReference type="AlphaFoldDB" id="A0A167MWP4"/>
<name>A0A167MWP4_9HYPO</name>
<feature type="region of interest" description="Disordered" evidence="1">
    <location>
        <begin position="454"/>
        <end position="482"/>
    </location>
</feature>
<dbReference type="OrthoDB" id="3886346at2759"/>
<evidence type="ECO:0000313" key="2">
    <source>
        <dbReference type="EMBL" id="OAA54844.1"/>
    </source>
</evidence>
<evidence type="ECO:0000313" key="3">
    <source>
        <dbReference type="Proteomes" id="UP000076874"/>
    </source>
</evidence>
<feature type="compositionally biased region" description="Gly residues" evidence="1">
    <location>
        <begin position="258"/>
        <end position="267"/>
    </location>
</feature>
<protein>
    <submittedName>
        <fullName evidence="2">Uncharacterized protein</fullName>
    </submittedName>
</protein>
<dbReference type="Proteomes" id="UP000076874">
    <property type="component" value="Unassembled WGS sequence"/>
</dbReference>
<feature type="compositionally biased region" description="Basic and acidic residues" evidence="1">
    <location>
        <begin position="384"/>
        <end position="399"/>
    </location>
</feature>
<dbReference type="EMBL" id="AZHD01000022">
    <property type="protein sequence ID" value="OAA54844.1"/>
    <property type="molecule type" value="Genomic_DNA"/>
</dbReference>
<feature type="compositionally biased region" description="Low complexity" evidence="1">
    <location>
        <begin position="244"/>
        <end position="257"/>
    </location>
</feature>
<feature type="compositionally biased region" description="Basic and acidic residues" evidence="1">
    <location>
        <begin position="83"/>
        <end position="95"/>
    </location>
</feature>
<accession>A0A167MWP4</accession>
<feature type="region of interest" description="Disordered" evidence="1">
    <location>
        <begin position="282"/>
        <end position="303"/>
    </location>
</feature>
<feature type="compositionally biased region" description="Low complexity" evidence="1">
    <location>
        <begin position="38"/>
        <end position="52"/>
    </location>
</feature>
<feature type="region of interest" description="Disordered" evidence="1">
    <location>
        <begin position="212"/>
        <end position="269"/>
    </location>
</feature>
<feature type="compositionally biased region" description="Acidic residues" evidence="1">
    <location>
        <begin position="454"/>
        <end position="469"/>
    </location>
</feature>
<feature type="region of interest" description="Disordered" evidence="1">
    <location>
        <begin position="384"/>
        <end position="437"/>
    </location>
</feature>
<feature type="region of interest" description="Disordered" evidence="1">
    <location>
        <begin position="34"/>
        <end position="117"/>
    </location>
</feature>
<feature type="compositionally biased region" description="Low complexity" evidence="1">
    <location>
        <begin position="103"/>
        <end position="117"/>
    </location>
</feature>
<comment type="caution">
    <text evidence="2">The sequence shown here is derived from an EMBL/GenBank/DDBJ whole genome shotgun (WGS) entry which is preliminary data.</text>
</comment>
<gene>
    <name evidence="2" type="ORF">SPI_08715</name>
</gene>
<organism evidence="2 3">
    <name type="scientific">Niveomyces insectorum RCEF 264</name>
    <dbReference type="NCBI Taxonomy" id="1081102"/>
    <lineage>
        <taxon>Eukaryota</taxon>
        <taxon>Fungi</taxon>
        <taxon>Dikarya</taxon>
        <taxon>Ascomycota</taxon>
        <taxon>Pezizomycotina</taxon>
        <taxon>Sordariomycetes</taxon>
        <taxon>Hypocreomycetidae</taxon>
        <taxon>Hypocreales</taxon>
        <taxon>Cordycipitaceae</taxon>
        <taxon>Niveomyces</taxon>
    </lineage>
</organism>
<keyword evidence="3" id="KW-1185">Reference proteome</keyword>
<evidence type="ECO:0000256" key="1">
    <source>
        <dbReference type="SAM" id="MobiDB-lite"/>
    </source>
</evidence>
<reference evidence="2 3" key="1">
    <citation type="journal article" date="2016" name="Genome Biol. Evol.">
        <title>Divergent and convergent evolution of fungal pathogenicity.</title>
        <authorList>
            <person name="Shang Y."/>
            <person name="Xiao G."/>
            <person name="Zheng P."/>
            <person name="Cen K."/>
            <person name="Zhan S."/>
            <person name="Wang C."/>
        </authorList>
    </citation>
    <scope>NUCLEOTIDE SEQUENCE [LARGE SCALE GENOMIC DNA]</scope>
    <source>
        <strain evidence="2 3">RCEF 264</strain>
    </source>
</reference>
<proteinExistence type="predicted"/>